<evidence type="ECO:0000313" key="1">
    <source>
        <dbReference type="EMBL" id="NYF79444.1"/>
    </source>
</evidence>
<proteinExistence type="predicted"/>
<gene>
    <name evidence="1" type="ORF">HDF17_001731</name>
</gene>
<sequence length="67" mass="7354">MRLGRRTRMVQLLQRAAANLEARRASKAAGIHFIKPELVHKSTFALMGCAVPSSALLRLSYCAPVFA</sequence>
<dbReference type="Proteomes" id="UP000589520">
    <property type="component" value="Unassembled WGS sequence"/>
</dbReference>
<organism evidence="1 2">
    <name type="scientific">Granulicella arctica</name>
    <dbReference type="NCBI Taxonomy" id="940613"/>
    <lineage>
        <taxon>Bacteria</taxon>
        <taxon>Pseudomonadati</taxon>
        <taxon>Acidobacteriota</taxon>
        <taxon>Terriglobia</taxon>
        <taxon>Terriglobales</taxon>
        <taxon>Acidobacteriaceae</taxon>
        <taxon>Granulicella</taxon>
    </lineage>
</organism>
<keyword evidence="2" id="KW-1185">Reference proteome</keyword>
<accession>A0A7Y9PGH2</accession>
<comment type="caution">
    <text evidence="1">The sequence shown here is derived from an EMBL/GenBank/DDBJ whole genome shotgun (WGS) entry which is preliminary data.</text>
</comment>
<reference evidence="1 2" key="1">
    <citation type="submission" date="2020-07" db="EMBL/GenBank/DDBJ databases">
        <title>Genomic Encyclopedia of Type Strains, Phase IV (KMG-V): Genome sequencing to study the core and pangenomes of soil and plant-associated prokaryotes.</title>
        <authorList>
            <person name="Whitman W."/>
        </authorList>
    </citation>
    <scope>NUCLEOTIDE SEQUENCE [LARGE SCALE GENOMIC DNA]</scope>
    <source>
        <strain evidence="1 2">X4EP2</strain>
    </source>
</reference>
<name>A0A7Y9PGH2_9BACT</name>
<dbReference type="AlphaFoldDB" id="A0A7Y9PGH2"/>
<protein>
    <submittedName>
        <fullName evidence="1">Uncharacterized protein</fullName>
    </submittedName>
</protein>
<dbReference type="EMBL" id="JACCCW010000001">
    <property type="protein sequence ID" value="NYF79444.1"/>
    <property type="molecule type" value="Genomic_DNA"/>
</dbReference>
<evidence type="ECO:0000313" key="2">
    <source>
        <dbReference type="Proteomes" id="UP000589520"/>
    </source>
</evidence>